<proteinExistence type="predicted"/>
<dbReference type="Proteomes" id="UP000014174">
    <property type="component" value="Unassembled WGS sequence"/>
</dbReference>
<name>R9GRQ8_9SPHI</name>
<gene>
    <name evidence="1" type="ORF">ADIARSV_2626</name>
</gene>
<keyword evidence="2" id="KW-1185">Reference proteome</keyword>
<evidence type="ECO:0000313" key="1">
    <source>
        <dbReference type="EMBL" id="EOR94210.1"/>
    </source>
</evidence>
<accession>R9GRQ8</accession>
<dbReference type="AlphaFoldDB" id="R9GRQ8"/>
<evidence type="ECO:0000313" key="2">
    <source>
        <dbReference type="Proteomes" id="UP000014174"/>
    </source>
</evidence>
<dbReference type="EMBL" id="AQPN01000095">
    <property type="protein sequence ID" value="EOR94210.1"/>
    <property type="molecule type" value="Genomic_DNA"/>
</dbReference>
<reference evidence="1 2" key="1">
    <citation type="journal article" date="2013" name="Genome Announc.">
        <title>Draft Genome Sequence of Arcticibacter svalbardensis Strain MN12-7T, a Member of the Family Sphingobacteriaceae Isolated from an Arctic Soil Sample.</title>
        <authorList>
            <person name="Shivaji S."/>
            <person name="Ara S."/>
            <person name="Prasad S."/>
            <person name="Manasa B.P."/>
            <person name="Begum Z."/>
            <person name="Singh A."/>
            <person name="Kumar Pinnaka A."/>
        </authorList>
    </citation>
    <scope>NUCLEOTIDE SEQUENCE [LARGE SCALE GENOMIC DNA]</scope>
    <source>
        <strain evidence="1 2">MN12-7</strain>
    </source>
</reference>
<protein>
    <submittedName>
        <fullName evidence="1">Uncharacterized protein</fullName>
    </submittedName>
</protein>
<organism evidence="1 2">
    <name type="scientific">Arcticibacter svalbardensis MN12-7</name>
    <dbReference type="NCBI Taxonomy" id="1150600"/>
    <lineage>
        <taxon>Bacteria</taxon>
        <taxon>Pseudomonadati</taxon>
        <taxon>Bacteroidota</taxon>
        <taxon>Sphingobacteriia</taxon>
        <taxon>Sphingobacteriales</taxon>
        <taxon>Sphingobacteriaceae</taxon>
        <taxon>Arcticibacter</taxon>
    </lineage>
</organism>
<comment type="caution">
    <text evidence="1">The sequence shown here is derived from an EMBL/GenBank/DDBJ whole genome shotgun (WGS) entry which is preliminary data.</text>
</comment>
<sequence>MAFTSENYLTKVYPDEPTFFDTSNYIAMATNETIIKAGA</sequence>